<dbReference type="Proteomes" id="UP000230069">
    <property type="component" value="Unassembled WGS sequence"/>
</dbReference>
<gene>
    <name evidence="1" type="ORF">AQUCO_03700301v1</name>
</gene>
<accession>A0A2G5CUI9</accession>
<organism evidence="1 2">
    <name type="scientific">Aquilegia coerulea</name>
    <name type="common">Rocky mountain columbine</name>
    <dbReference type="NCBI Taxonomy" id="218851"/>
    <lineage>
        <taxon>Eukaryota</taxon>
        <taxon>Viridiplantae</taxon>
        <taxon>Streptophyta</taxon>
        <taxon>Embryophyta</taxon>
        <taxon>Tracheophyta</taxon>
        <taxon>Spermatophyta</taxon>
        <taxon>Magnoliopsida</taxon>
        <taxon>Ranunculales</taxon>
        <taxon>Ranunculaceae</taxon>
        <taxon>Thalictroideae</taxon>
        <taxon>Aquilegia</taxon>
    </lineage>
</organism>
<dbReference type="PANTHER" id="PTHR48175">
    <property type="entry name" value="OS04G0581700 PROTEIN"/>
    <property type="match status" value="1"/>
</dbReference>
<proteinExistence type="predicted"/>
<dbReference type="STRING" id="218851.A0A2G5CUI9"/>
<dbReference type="InParanoid" id="A0A2G5CUI9"/>
<dbReference type="PANTHER" id="PTHR48175:SF3">
    <property type="entry name" value="OS04G0581700 PROTEIN"/>
    <property type="match status" value="1"/>
</dbReference>
<evidence type="ECO:0000313" key="1">
    <source>
        <dbReference type="EMBL" id="PIA34946.1"/>
    </source>
</evidence>
<keyword evidence="2" id="KW-1185">Reference proteome</keyword>
<sequence length="54" mass="6268">MILVAVVAELLEEYTVILTRVLQQVFHDAPFPRRMRFLILTNLPYSSPAPRVSR</sequence>
<reference evidence="1 2" key="1">
    <citation type="submission" date="2017-09" db="EMBL/GenBank/DDBJ databases">
        <title>WGS assembly of Aquilegia coerulea Goldsmith.</title>
        <authorList>
            <person name="Hodges S."/>
            <person name="Kramer E."/>
            <person name="Nordborg M."/>
            <person name="Tomkins J."/>
            <person name="Borevitz J."/>
            <person name="Derieg N."/>
            <person name="Yan J."/>
            <person name="Mihaltcheva S."/>
            <person name="Hayes R.D."/>
            <person name="Rokhsar D."/>
        </authorList>
    </citation>
    <scope>NUCLEOTIDE SEQUENCE [LARGE SCALE GENOMIC DNA]</scope>
    <source>
        <strain evidence="2">cv. Goldsmith</strain>
    </source>
</reference>
<dbReference type="EMBL" id="KZ305054">
    <property type="protein sequence ID" value="PIA34946.1"/>
    <property type="molecule type" value="Genomic_DNA"/>
</dbReference>
<dbReference type="AlphaFoldDB" id="A0A2G5CUI9"/>
<dbReference type="OrthoDB" id="1913225at2759"/>
<protein>
    <submittedName>
        <fullName evidence="1">Uncharacterized protein</fullName>
    </submittedName>
</protein>
<name>A0A2G5CUI9_AQUCA</name>
<evidence type="ECO:0000313" key="2">
    <source>
        <dbReference type="Proteomes" id="UP000230069"/>
    </source>
</evidence>